<protein>
    <submittedName>
        <fullName evidence="1">Uncharacterized protein</fullName>
    </submittedName>
</protein>
<dbReference type="RefSeq" id="WP_286277301.1">
    <property type="nucleotide sequence ID" value="NZ_AP027731.1"/>
</dbReference>
<accession>A0ABN6XRA3</accession>
<gene>
    <name evidence="1" type="ORF">GCM10025866_33000</name>
</gene>
<organism evidence="1 2">
    <name type="scientific">Naasia aerilata</name>
    <dbReference type="NCBI Taxonomy" id="1162966"/>
    <lineage>
        <taxon>Bacteria</taxon>
        <taxon>Bacillati</taxon>
        <taxon>Actinomycetota</taxon>
        <taxon>Actinomycetes</taxon>
        <taxon>Micrococcales</taxon>
        <taxon>Microbacteriaceae</taxon>
        <taxon>Naasia</taxon>
    </lineage>
</organism>
<reference evidence="2" key="1">
    <citation type="journal article" date="2019" name="Int. J. Syst. Evol. Microbiol.">
        <title>The Global Catalogue of Microorganisms (GCM) 10K type strain sequencing project: providing services to taxonomists for standard genome sequencing and annotation.</title>
        <authorList>
            <consortium name="The Broad Institute Genomics Platform"/>
            <consortium name="The Broad Institute Genome Sequencing Center for Infectious Disease"/>
            <person name="Wu L."/>
            <person name="Ma J."/>
        </authorList>
    </citation>
    <scope>NUCLEOTIDE SEQUENCE [LARGE SCALE GENOMIC DNA]</scope>
    <source>
        <strain evidence="2">NBRC 108725</strain>
    </source>
</reference>
<dbReference type="Proteomes" id="UP001321498">
    <property type="component" value="Chromosome"/>
</dbReference>
<keyword evidence="2" id="KW-1185">Reference proteome</keyword>
<dbReference type="EMBL" id="AP027731">
    <property type="protein sequence ID" value="BDZ47391.1"/>
    <property type="molecule type" value="Genomic_DNA"/>
</dbReference>
<proteinExistence type="predicted"/>
<evidence type="ECO:0000313" key="1">
    <source>
        <dbReference type="EMBL" id="BDZ47391.1"/>
    </source>
</evidence>
<name>A0ABN6XRA3_9MICO</name>
<sequence length="80" mass="9263">MIVVTVSRSGGIAGITRRWTVSLPEDDWEELWERRQQLGTDPTSRDRFVYRVADGRRSVVIAESLLDDHLRAMILQQKHS</sequence>
<evidence type="ECO:0000313" key="2">
    <source>
        <dbReference type="Proteomes" id="UP001321498"/>
    </source>
</evidence>